<comment type="caution">
    <text evidence="2">The sequence shown here is derived from an EMBL/GenBank/DDBJ whole genome shotgun (WGS) entry which is preliminary data.</text>
</comment>
<evidence type="ECO:0000256" key="1">
    <source>
        <dbReference type="SAM" id="SignalP"/>
    </source>
</evidence>
<reference evidence="2 3" key="1">
    <citation type="submission" date="2013-09" db="EMBL/GenBank/DDBJ databases">
        <title>Genome sequencing of Arenimonas malthae.</title>
        <authorList>
            <person name="Chen F."/>
            <person name="Wang G."/>
        </authorList>
    </citation>
    <scope>NUCLEOTIDE SEQUENCE [LARGE SCALE GENOMIC DNA]</scope>
    <source>
        <strain evidence="2 3">CC-JY-1</strain>
    </source>
</reference>
<accession>A0A091BJU8</accession>
<dbReference type="eggNOG" id="ENOG5030NPY">
    <property type="taxonomic scope" value="Bacteria"/>
</dbReference>
<protein>
    <recommendedName>
        <fullName evidence="4">Lipoprotein</fullName>
    </recommendedName>
</protein>
<sequence>MEPMPRLLAAALAAVLLAACGKAEEKADETLVEKAIEASSGQHAEVDIADGQQTVTIETEEGTYVATSGDDVRLPDTFPADVRLPEDGRLVTAMSLGEAVSVSQRSPRAAALVFAEFRQAQVAQGWTESAVLEQAPIYVAGFTKDQRRMEANFVAEADGGTTLAVTVQPGAD</sequence>
<keyword evidence="3" id="KW-1185">Reference proteome</keyword>
<dbReference type="OrthoDB" id="5975962at2"/>
<evidence type="ECO:0000313" key="2">
    <source>
        <dbReference type="EMBL" id="KFN52041.1"/>
    </source>
</evidence>
<evidence type="ECO:0000313" key="3">
    <source>
        <dbReference type="Proteomes" id="UP000029392"/>
    </source>
</evidence>
<dbReference type="PROSITE" id="PS51257">
    <property type="entry name" value="PROKAR_LIPOPROTEIN"/>
    <property type="match status" value="1"/>
</dbReference>
<feature type="signal peptide" evidence="1">
    <location>
        <begin position="1"/>
        <end position="23"/>
    </location>
</feature>
<dbReference type="Proteomes" id="UP000029392">
    <property type="component" value="Unassembled WGS sequence"/>
</dbReference>
<name>A0A091BJU8_9GAMM</name>
<gene>
    <name evidence="2" type="ORF">N790_03670</name>
</gene>
<keyword evidence="1" id="KW-0732">Signal</keyword>
<dbReference type="EMBL" id="AVCH01000011">
    <property type="protein sequence ID" value="KFN52041.1"/>
    <property type="molecule type" value="Genomic_DNA"/>
</dbReference>
<dbReference type="RefSeq" id="WP_043799976.1">
    <property type="nucleotide sequence ID" value="NZ_AVCH01000011.1"/>
</dbReference>
<dbReference type="PATRIC" id="fig|1384054.3.peg.301"/>
<evidence type="ECO:0008006" key="4">
    <source>
        <dbReference type="Google" id="ProtNLM"/>
    </source>
</evidence>
<organism evidence="2 3">
    <name type="scientific">Arenimonas malthae CC-JY-1</name>
    <dbReference type="NCBI Taxonomy" id="1384054"/>
    <lineage>
        <taxon>Bacteria</taxon>
        <taxon>Pseudomonadati</taxon>
        <taxon>Pseudomonadota</taxon>
        <taxon>Gammaproteobacteria</taxon>
        <taxon>Lysobacterales</taxon>
        <taxon>Lysobacteraceae</taxon>
        <taxon>Arenimonas</taxon>
    </lineage>
</organism>
<dbReference type="AlphaFoldDB" id="A0A091BJU8"/>
<feature type="chain" id="PRO_5001871647" description="Lipoprotein" evidence="1">
    <location>
        <begin position="24"/>
        <end position="172"/>
    </location>
</feature>
<proteinExistence type="predicted"/>
<dbReference type="STRING" id="1384054.N790_03670"/>